<gene>
    <name evidence="2" type="ORF">FRC53_01550</name>
</gene>
<dbReference type="Proteomes" id="UP000473648">
    <property type="component" value="Unassembled WGS sequence"/>
</dbReference>
<dbReference type="EMBL" id="VOGB01000003">
    <property type="protein sequence ID" value="MQM72120.1"/>
    <property type="molecule type" value="Genomic_DNA"/>
</dbReference>
<dbReference type="InterPro" id="IPR014710">
    <property type="entry name" value="RmlC-like_jellyroll"/>
</dbReference>
<organism evidence="2 3">
    <name type="scientific">Candidatus Pseudoramibacter fermentans</name>
    <dbReference type="NCBI Taxonomy" id="2594427"/>
    <lineage>
        <taxon>Bacteria</taxon>
        <taxon>Bacillati</taxon>
        <taxon>Bacillota</taxon>
        <taxon>Clostridia</taxon>
        <taxon>Eubacteriales</taxon>
        <taxon>Eubacteriaceae</taxon>
        <taxon>Pseudoramibacter</taxon>
    </lineage>
</organism>
<keyword evidence="3" id="KW-1185">Reference proteome</keyword>
<name>A0A6L5GQL1_9FIRM</name>
<reference evidence="2" key="1">
    <citation type="journal article" date="2020" name="Appl. Environ. Microbiol.">
        <title>Medium-Chain Fatty Acid Synthesis by 'Candidatus Weimeria bifida' gen. nov., sp. nov., and 'Candidatus Pseudoramibacter fermentans' sp. nov.</title>
        <authorList>
            <person name="Scarborough M.J."/>
            <person name="Myers K.S."/>
            <person name="Donohue T.J."/>
            <person name="Noguera D.R."/>
        </authorList>
    </citation>
    <scope>NUCLEOTIDE SEQUENCE</scope>
    <source>
        <strain evidence="2">EUB1.1</strain>
    </source>
</reference>
<dbReference type="CDD" id="cd02211">
    <property type="entry name" value="cupin_UGlyAH_N"/>
    <property type="match status" value="1"/>
</dbReference>
<dbReference type="InterPro" id="IPR044704">
    <property type="entry name" value="UGlyAH_cupin_N"/>
</dbReference>
<sequence>MGYLNNQTGYRESLLDNRSIVKKNNYVVLEPDGLVKNVIPGYENCDTTILGCPEMGATFADYLVTAHEGGKNAAGIGGDGIESFLYVISGAVSVKNADESADLTEGGYIYSPADKPMTFENKGSEDAKLYVYRRRYIPLEGHSAHTVVGNANDIEYMDYEGMTNAQSKDLLPSGEDLGFDINMHFLRFAPGASHGYLETHIQQHSMYFLQGKGMYNLDGDWMPLQAGDYVFMDSYVPQGCYGVGTEDYVYIYSKDCNRDVQL</sequence>
<dbReference type="EC" id="3.5.3.26" evidence="2"/>
<comment type="caution">
    <text evidence="2">The sequence shown here is derived from an EMBL/GenBank/DDBJ whole genome shotgun (WGS) entry which is preliminary data.</text>
</comment>
<dbReference type="PANTHER" id="PTHR34571">
    <property type="entry name" value="(S)-UREIDOGLYCINE AMINOHYDROLASE"/>
    <property type="match status" value="1"/>
</dbReference>
<dbReference type="InterPro" id="IPR044697">
    <property type="entry name" value="UGlyAH_cupin_C"/>
</dbReference>
<protein>
    <submittedName>
        <fullName evidence="2">(S)-ureidoglycine aminohydrolase</fullName>
        <ecNumber evidence="2">3.5.3.26</ecNumber>
    </submittedName>
</protein>
<dbReference type="InterPro" id="IPR011051">
    <property type="entry name" value="RmlC_Cupin_sf"/>
</dbReference>
<dbReference type="Pfam" id="PF07883">
    <property type="entry name" value="Cupin_2"/>
    <property type="match status" value="2"/>
</dbReference>
<dbReference type="SUPFAM" id="SSF51182">
    <property type="entry name" value="RmlC-like cupins"/>
    <property type="match status" value="1"/>
</dbReference>
<feature type="domain" description="Cupin type-2" evidence="1">
    <location>
        <begin position="83"/>
        <end position="131"/>
    </location>
</feature>
<dbReference type="InterPro" id="IPR013096">
    <property type="entry name" value="Cupin_2"/>
</dbReference>
<dbReference type="Gene3D" id="2.60.120.10">
    <property type="entry name" value="Jelly Rolls"/>
    <property type="match status" value="1"/>
</dbReference>
<accession>A0A6L5GQL1</accession>
<dbReference type="InterPro" id="IPR017627">
    <property type="entry name" value="UGHY"/>
</dbReference>
<evidence type="ECO:0000313" key="3">
    <source>
        <dbReference type="Proteomes" id="UP000473648"/>
    </source>
</evidence>
<dbReference type="NCBIfam" id="TIGR03214">
    <property type="entry name" value="ura-cupin"/>
    <property type="match status" value="1"/>
</dbReference>
<evidence type="ECO:0000313" key="2">
    <source>
        <dbReference type="EMBL" id="MQM72120.1"/>
    </source>
</evidence>
<dbReference type="CDD" id="cd02212">
    <property type="entry name" value="cupin_UGlyAH_C"/>
    <property type="match status" value="1"/>
</dbReference>
<proteinExistence type="predicted"/>
<dbReference type="AlphaFoldDB" id="A0A6L5GQL1"/>
<feature type="domain" description="Cupin type-2" evidence="1">
    <location>
        <begin position="186"/>
        <end position="249"/>
    </location>
</feature>
<evidence type="ECO:0000259" key="1">
    <source>
        <dbReference type="Pfam" id="PF07883"/>
    </source>
</evidence>
<dbReference type="PANTHER" id="PTHR34571:SF1">
    <property type="entry name" value="(S)-UREIDOGLYCINE AMINOHYDROLASE"/>
    <property type="match status" value="1"/>
</dbReference>
<keyword evidence="2" id="KW-0378">Hydrolase</keyword>
<dbReference type="GO" id="GO:0071522">
    <property type="term" value="F:ureidoglycine aminohydrolase activity"/>
    <property type="evidence" value="ECO:0007669"/>
    <property type="project" value="UniProtKB-EC"/>
</dbReference>